<comment type="similarity">
    <text evidence="9">Belongs to the NAD synthetase family.</text>
</comment>
<dbReference type="GO" id="GO:0004359">
    <property type="term" value="F:glutaminase activity"/>
    <property type="evidence" value="ECO:0007669"/>
    <property type="project" value="InterPro"/>
</dbReference>
<evidence type="ECO:0000313" key="11">
    <source>
        <dbReference type="EMBL" id="CUH93494.1"/>
    </source>
</evidence>
<dbReference type="EC" id="6.3.5.1" evidence="7 8"/>
<evidence type="ECO:0000256" key="2">
    <source>
        <dbReference type="ARBA" id="ARBA00007145"/>
    </source>
</evidence>
<comment type="pathway">
    <text evidence="1 7 8">Cofactor biosynthesis; NAD(+) biosynthesis; NAD(+) from deamido-NAD(+) (L-Gln route): step 1/1.</text>
</comment>
<dbReference type="InterPro" id="IPR022310">
    <property type="entry name" value="NAD/GMP_synthase"/>
</dbReference>
<dbReference type="InterPro" id="IPR003010">
    <property type="entry name" value="C-N_Hydrolase"/>
</dbReference>
<dbReference type="PANTHER" id="PTHR23090">
    <property type="entry name" value="NH 3 /GLUTAMINE-DEPENDENT NAD + SYNTHETASE"/>
    <property type="match status" value="1"/>
</dbReference>
<evidence type="ECO:0000256" key="4">
    <source>
        <dbReference type="ARBA" id="ARBA00022741"/>
    </source>
</evidence>
<evidence type="ECO:0000256" key="6">
    <source>
        <dbReference type="ARBA" id="ARBA00023027"/>
    </source>
</evidence>
<dbReference type="GO" id="GO:0005524">
    <property type="term" value="F:ATP binding"/>
    <property type="evidence" value="ECO:0007669"/>
    <property type="project" value="UniProtKB-UniRule"/>
</dbReference>
<keyword evidence="4 7" id="KW-0547">Nucleotide-binding</keyword>
<dbReference type="PIRSF" id="PIRSF006630">
    <property type="entry name" value="NADS_GAT"/>
    <property type="match status" value="1"/>
</dbReference>
<evidence type="ECO:0000256" key="7">
    <source>
        <dbReference type="HAMAP-Rule" id="MF_02090"/>
    </source>
</evidence>
<feature type="binding site" evidence="7">
    <location>
        <position position="472"/>
    </location>
    <ligand>
        <name>deamido-NAD(+)</name>
        <dbReference type="ChEBI" id="CHEBI:58437"/>
        <note>ligand shared between two neighboring subunits</note>
    </ligand>
</feature>
<feature type="binding site" evidence="7">
    <location>
        <position position="121"/>
    </location>
    <ligand>
        <name>L-glutamine</name>
        <dbReference type="ChEBI" id="CHEBI:58359"/>
    </ligand>
</feature>
<dbReference type="Pfam" id="PF02540">
    <property type="entry name" value="NAD_synthase"/>
    <property type="match status" value="1"/>
</dbReference>
<feature type="binding site" evidence="7">
    <location>
        <position position="467"/>
    </location>
    <ligand>
        <name>ATP</name>
        <dbReference type="ChEBI" id="CHEBI:30616"/>
    </ligand>
</feature>
<evidence type="ECO:0000256" key="1">
    <source>
        <dbReference type="ARBA" id="ARBA00005188"/>
    </source>
</evidence>
<dbReference type="GO" id="GO:0003952">
    <property type="term" value="F:NAD+ synthase (glutamine-hydrolyzing) activity"/>
    <property type="evidence" value="ECO:0007669"/>
    <property type="project" value="UniProtKB-UniRule"/>
</dbReference>
<comment type="similarity">
    <text evidence="2 7 8">In the C-terminal section; belongs to the NAD synthetase family.</text>
</comment>
<dbReference type="InterPro" id="IPR041856">
    <property type="entry name" value="NAD+_synth_C"/>
</dbReference>
<comment type="function">
    <text evidence="7">Catalyzes the ATP-dependent amidation of deamido-NAD to form NAD. Uses L-glutamine as a nitrogen source.</text>
</comment>
<evidence type="ECO:0000256" key="3">
    <source>
        <dbReference type="ARBA" id="ARBA00022598"/>
    </source>
</evidence>
<feature type="binding site" evidence="7">
    <location>
        <position position="197"/>
    </location>
    <ligand>
        <name>L-glutamine</name>
        <dbReference type="ChEBI" id="CHEBI:58359"/>
    </ligand>
</feature>
<evidence type="ECO:0000256" key="9">
    <source>
        <dbReference type="RuleBase" id="RU003811"/>
    </source>
</evidence>
<proteinExistence type="inferred from homology"/>
<dbReference type="InterPro" id="IPR014445">
    <property type="entry name" value="Gln-dep_NAD_synthase"/>
</dbReference>
<dbReference type="PROSITE" id="PS50263">
    <property type="entry name" value="CN_HYDROLASE"/>
    <property type="match status" value="1"/>
</dbReference>
<dbReference type="GO" id="GO:0008795">
    <property type="term" value="F:NAD+ synthase activity"/>
    <property type="evidence" value="ECO:0007669"/>
    <property type="project" value="UniProtKB-UniRule"/>
</dbReference>
<feature type="binding site" evidence="7">
    <location>
        <begin position="477"/>
        <end position="480"/>
    </location>
    <ligand>
        <name>deamido-NAD(+)</name>
        <dbReference type="ChEBI" id="CHEBI:58437"/>
        <note>ligand shared between two neighboring subunits</note>
    </ligand>
</feature>
<evidence type="ECO:0000259" key="10">
    <source>
        <dbReference type="PROSITE" id="PS50263"/>
    </source>
</evidence>
<dbReference type="InterPro" id="IPR036526">
    <property type="entry name" value="C-N_Hydrolase_sf"/>
</dbReference>
<dbReference type="HAMAP" id="MF_02090">
    <property type="entry name" value="NadE_glutamine_dep"/>
    <property type="match status" value="1"/>
</dbReference>
<evidence type="ECO:0000313" key="12">
    <source>
        <dbReference type="Proteomes" id="UP000196053"/>
    </source>
</evidence>
<name>A0A0K8J7S0_9FIRM</name>
<dbReference type="Pfam" id="PF00795">
    <property type="entry name" value="CN_hydrolase"/>
    <property type="match status" value="1"/>
</dbReference>
<feature type="domain" description="CN hydrolase" evidence="10">
    <location>
        <begin position="6"/>
        <end position="269"/>
    </location>
</feature>
<dbReference type="SUPFAM" id="SSF52402">
    <property type="entry name" value="Adenine nucleotide alpha hydrolases-like"/>
    <property type="match status" value="1"/>
</dbReference>
<feature type="active site" description="For glutaminase activity" evidence="7">
    <location>
        <position position="115"/>
    </location>
</feature>
<dbReference type="AlphaFoldDB" id="A0A0K8J7S0"/>
<dbReference type="Gene3D" id="1.10.10.1140">
    <property type="entry name" value="Glutamine-dependent NAD+ synthetase, C-terminal domain"/>
    <property type="match status" value="1"/>
</dbReference>
<feature type="binding site" evidence="7">
    <location>
        <position position="604"/>
    </location>
    <ligand>
        <name>deamido-NAD(+)</name>
        <dbReference type="ChEBI" id="CHEBI:58437"/>
        <note>ligand shared between two neighboring subunits</note>
    </ligand>
</feature>
<dbReference type="CDD" id="cd07570">
    <property type="entry name" value="GAT_Gln-NAD-synth"/>
    <property type="match status" value="1"/>
</dbReference>
<comment type="catalytic activity">
    <reaction evidence="7 8">
        <text>deamido-NAD(+) + L-glutamine + ATP + H2O = L-glutamate + AMP + diphosphate + NAD(+) + H(+)</text>
        <dbReference type="Rhea" id="RHEA:24384"/>
        <dbReference type="ChEBI" id="CHEBI:15377"/>
        <dbReference type="ChEBI" id="CHEBI:15378"/>
        <dbReference type="ChEBI" id="CHEBI:29985"/>
        <dbReference type="ChEBI" id="CHEBI:30616"/>
        <dbReference type="ChEBI" id="CHEBI:33019"/>
        <dbReference type="ChEBI" id="CHEBI:57540"/>
        <dbReference type="ChEBI" id="CHEBI:58359"/>
        <dbReference type="ChEBI" id="CHEBI:58437"/>
        <dbReference type="ChEBI" id="CHEBI:456215"/>
        <dbReference type="EC" id="6.3.5.1"/>
    </reaction>
</comment>
<feature type="binding site" evidence="7">
    <location>
        <position position="203"/>
    </location>
    <ligand>
        <name>L-glutamine</name>
        <dbReference type="ChEBI" id="CHEBI:58359"/>
    </ligand>
</feature>
<dbReference type="InterPro" id="IPR014729">
    <property type="entry name" value="Rossmann-like_a/b/a_fold"/>
</dbReference>
<reference evidence="12" key="1">
    <citation type="submission" date="2015-09" db="EMBL/GenBank/DDBJ databases">
        <authorList>
            <person name="Wibberg D."/>
        </authorList>
    </citation>
    <scope>NUCLEOTIDE SEQUENCE [LARGE SCALE GENOMIC DNA]</scope>
    <source>
        <strain evidence="12">SD1D</strain>
    </source>
</reference>
<keyword evidence="5 7" id="KW-0067">ATP-binding</keyword>
<sequence>MKHGFIRVAAATPKIRLADCTYNAKQVIKIIDTAEKQDVKLLVFPELCVTGYSSGDLLLQETLLHHAKMQVKEIINFTKDKELLTIIGFPFEYEGRLYNTAAVIQGGKLLGLIPKKALANYGEYYEARYFSPGPKEAIKVEFLGEEVYFGHKLIFECRNLPDFKVGVEIGQDLYMPLSPGTYHCMAGATIIANLSASNELAGRAGYRRNYIKNQSARLICGYIYANAGEGESTTDLVFSGHNLIAENGTLLSQAEPFSNNELIVSEIDLGIIKSERRRKNNYFDDKDISDYIKIPYCFLDGDYQLKPYKLTRKIKPFPFIPESKEELIKQCEEIFEIQAVGLKARLAHIGTKCAVIGVSGGLDSTLALLVVERAFEMLGLDKKGILAVTMPCFGTSSRTYNNALAITKNIGASLLDIPITDAVIQHFKDIGHDLDTHDITFENSQARERTQVLMDLANKHNGIVIGTGDMSELVLGWATYNGDHMSMYGVNSSLPKTLVRALVEWAADVTVNEELSRVLKDIIDTPVSPELLPPSRENKYQVTEESVGPYKLNDFILYYVLKYGFSPEKIYRMAQTAFAKEYSNEEILKWMQMFYKRFFAQQYKRSCLPDGPKVTRVSISPRGDLRMPSDAKSALWLDELMGIS</sequence>
<dbReference type="GO" id="GO:0009435">
    <property type="term" value="P:NAD+ biosynthetic process"/>
    <property type="evidence" value="ECO:0007669"/>
    <property type="project" value="UniProtKB-UniRule"/>
</dbReference>
<keyword evidence="3 7" id="KW-0436">Ligase</keyword>
<dbReference type="SUPFAM" id="SSF56317">
    <property type="entry name" value="Carbon-nitrogen hydrolase"/>
    <property type="match status" value="1"/>
</dbReference>
<evidence type="ECO:0000256" key="8">
    <source>
        <dbReference type="PIRNR" id="PIRNR006630"/>
    </source>
</evidence>
<keyword evidence="6 7" id="KW-0520">NAD</keyword>
<dbReference type="NCBIfam" id="TIGR00552">
    <property type="entry name" value="nadE"/>
    <property type="match status" value="1"/>
</dbReference>
<dbReference type="Gene3D" id="3.40.50.620">
    <property type="entry name" value="HUPs"/>
    <property type="match status" value="1"/>
</dbReference>
<comment type="caution">
    <text evidence="7">Lacks conserved residue(s) required for the propagation of feature annotation.</text>
</comment>
<gene>
    <name evidence="7" type="primary">nadE</name>
    <name evidence="11" type="ORF">SD1D_1956</name>
</gene>
<dbReference type="EMBL" id="LN879430">
    <property type="protein sequence ID" value="CUH93494.1"/>
    <property type="molecule type" value="Genomic_DNA"/>
</dbReference>
<feature type="binding site" evidence="7">
    <location>
        <position position="443"/>
    </location>
    <ligand>
        <name>deamido-NAD(+)</name>
        <dbReference type="ChEBI" id="CHEBI:58437"/>
        <note>ligand shared between two neighboring subunits</note>
    </ligand>
</feature>
<dbReference type="CDD" id="cd00553">
    <property type="entry name" value="NAD_synthase"/>
    <property type="match status" value="1"/>
</dbReference>
<dbReference type="Proteomes" id="UP000196053">
    <property type="component" value="Chromosome I"/>
</dbReference>
<dbReference type="NCBIfam" id="NF002730">
    <property type="entry name" value="PRK02628.1"/>
    <property type="match status" value="1"/>
</dbReference>
<dbReference type="Gene3D" id="3.60.110.10">
    <property type="entry name" value="Carbon-nitrogen hydrolase"/>
    <property type="match status" value="1"/>
</dbReference>
<protein>
    <recommendedName>
        <fullName evidence="7 8">Glutamine-dependent NAD(+) synthetase</fullName>
        <ecNumber evidence="7 8">6.3.5.1</ecNumber>
    </recommendedName>
    <alternativeName>
        <fullName evidence="7 8">NAD(+) synthase [glutamine-hydrolyzing]</fullName>
    </alternativeName>
</protein>
<keyword evidence="12" id="KW-1185">Reference proteome</keyword>
<organism evidence="11 12">
    <name type="scientific">Herbinix luporum</name>
    <dbReference type="NCBI Taxonomy" id="1679721"/>
    <lineage>
        <taxon>Bacteria</taxon>
        <taxon>Bacillati</taxon>
        <taxon>Bacillota</taxon>
        <taxon>Clostridia</taxon>
        <taxon>Lachnospirales</taxon>
        <taxon>Lachnospiraceae</taxon>
        <taxon>Herbinix</taxon>
    </lineage>
</organism>
<dbReference type="KEGG" id="hsd:SD1D_1956"/>
<accession>A0A0K8J7S0</accession>
<feature type="active site" description="Proton acceptor; for glutaminase activity" evidence="7">
    <location>
        <position position="46"/>
    </location>
</feature>
<evidence type="ECO:0000256" key="5">
    <source>
        <dbReference type="ARBA" id="ARBA00022840"/>
    </source>
</evidence>
<dbReference type="PANTHER" id="PTHR23090:SF9">
    <property type="entry name" value="GLUTAMINE-DEPENDENT NAD(+) SYNTHETASE"/>
    <property type="match status" value="1"/>
</dbReference>
<dbReference type="UniPathway" id="UPA00253">
    <property type="reaction ID" value="UER00334"/>
</dbReference>
<dbReference type="GO" id="GO:0005737">
    <property type="term" value="C:cytoplasm"/>
    <property type="evidence" value="ECO:0007669"/>
    <property type="project" value="InterPro"/>
</dbReference>
<dbReference type="InterPro" id="IPR003694">
    <property type="entry name" value="NAD_synthase"/>
</dbReference>
<feature type="binding site" evidence="7">
    <location>
        <begin position="357"/>
        <end position="364"/>
    </location>
    <ligand>
        <name>ATP</name>
        <dbReference type="ChEBI" id="CHEBI:30616"/>
    </ligand>
</feature>